<organism evidence="2 3">
    <name type="scientific">Phyllobacterium bourgognense</name>
    <dbReference type="NCBI Taxonomy" id="314236"/>
    <lineage>
        <taxon>Bacteria</taxon>
        <taxon>Pseudomonadati</taxon>
        <taxon>Pseudomonadota</taxon>
        <taxon>Alphaproteobacteria</taxon>
        <taxon>Hyphomicrobiales</taxon>
        <taxon>Phyllobacteriaceae</taxon>
        <taxon>Phyllobacterium</taxon>
    </lineage>
</organism>
<sequence length="66" mass="7378">MKSVRNLRILLEIGSKQALLLLVVPFIQQHDQSTPGSATQASATKDRGLLHHGDGHRQWFINFLST</sequence>
<gene>
    <name evidence="2" type="ORF">C7476_10188</name>
</gene>
<name>A0A368Z841_9HYPH</name>
<feature type="region of interest" description="Disordered" evidence="1">
    <location>
        <begin position="32"/>
        <end position="52"/>
    </location>
</feature>
<protein>
    <submittedName>
        <fullName evidence="2">Uncharacterized protein</fullName>
    </submittedName>
</protein>
<evidence type="ECO:0000256" key="1">
    <source>
        <dbReference type="SAM" id="MobiDB-lite"/>
    </source>
</evidence>
<reference evidence="2 3" key="1">
    <citation type="submission" date="2018-07" db="EMBL/GenBank/DDBJ databases">
        <title>Genomic Encyclopedia of Type Strains, Phase III (KMG-III): the genomes of soil and plant-associated and newly described type strains.</title>
        <authorList>
            <person name="Whitman W."/>
        </authorList>
    </citation>
    <scope>NUCLEOTIDE SEQUENCE [LARGE SCALE GENOMIC DNA]</scope>
    <source>
        <strain evidence="2 3">31-25a</strain>
    </source>
</reference>
<dbReference type="AlphaFoldDB" id="A0A368Z841"/>
<comment type="caution">
    <text evidence="2">The sequence shown here is derived from an EMBL/GenBank/DDBJ whole genome shotgun (WGS) entry which is preliminary data.</text>
</comment>
<dbReference type="EMBL" id="QPJM01000001">
    <property type="protein sequence ID" value="RCW87327.1"/>
    <property type="molecule type" value="Genomic_DNA"/>
</dbReference>
<dbReference type="Proteomes" id="UP000253324">
    <property type="component" value="Unassembled WGS sequence"/>
</dbReference>
<feature type="compositionally biased region" description="Polar residues" evidence="1">
    <location>
        <begin position="32"/>
        <end position="43"/>
    </location>
</feature>
<evidence type="ECO:0000313" key="3">
    <source>
        <dbReference type="Proteomes" id="UP000253324"/>
    </source>
</evidence>
<evidence type="ECO:0000313" key="2">
    <source>
        <dbReference type="EMBL" id="RCW87327.1"/>
    </source>
</evidence>
<keyword evidence="3" id="KW-1185">Reference proteome</keyword>
<proteinExistence type="predicted"/>
<accession>A0A368Z841</accession>